<dbReference type="SUPFAM" id="SSF51338">
    <property type="entry name" value="Composite domain of metallo-dependent hydrolases"/>
    <property type="match status" value="1"/>
</dbReference>
<name>A0AAW8QY93_9ALTE</name>
<dbReference type="InterPro" id="IPR006680">
    <property type="entry name" value="Amidohydro-rel"/>
</dbReference>
<accession>A0AAW8QY93</accession>
<comment type="caution">
    <text evidence="3">The sequence shown here is derived from an EMBL/GenBank/DDBJ whole genome shotgun (WGS) entry which is preliminary data.</text>
</comment>
<feature type="domain" description="Amidohydrolase-related" evidence="2">
    <location>
        <begin position="303"/>
        <end position="403"/>
    </location>
</feature>
<dbReference type="Gene3D" id="3.20.20.140">
    <property type="entry name" value="Metal-dependent hydrolases"/>
    <property type="match status" value="1"/>
</dbReference>
<organism evidence="3 4">
    <name type="scientific">Brumicola blandensis</name>
    <dbReference type="NCBI Taxonomy" id="3075611"/>
    <lineage>
        <taxon>Bacteria</taxon>
        <taxon>Pseudomonadati</taxon>
        <taxon>Pseudomonadota</taxon>
        <taxon>Gammaproteobacteria</taxon>
        <taxon>Alteromonadales</taxon>
        <taxon>Alteromonadaceae</taxon>
        <taxon>Brumicola</taxon>
    </lineage>
</organism>
<dbReference type="GO" id="GO:0016810">
    <property type="term" value="F:hydrolase activity, acting on carbon-nitrogen (but not peptide) bonds"/>
    <property type="evidence" value="ECO:0007669"/>
    <property type="project" value="InterPro"/>
</dbReference>
<feature type="signal peptide" evidence="1">
    <location>
        <begin position="1"/>
        <end position="25"/>
    </location>
</feature>
<sequence>MSLFKKVSIVSCMALGLGMSASSFAEKIAIVGGKVHTVSAAGVIEEGTVLINEGRIQQVIEGTDVPSGYREIDARGKVVTPGFIGAYTSLGLEEVSMSAGVVDARTNEHPVSSVGAALDVQYAVNNDSTLIPITRIEGFTSAATALSHTGQLFQGQGAVISLATSFDSVMKPKAFMQIDVSNSGAEDNGGSRAAMWVAIHTIFEEVTFAQSYSLNPSEDWEGISSMADAKALIPVLKGEVPLLMKADRAADIAQILKLKQQYSDLNIVLVHGLEAWRLADELAAQKIPVIVNPEYNLPGGFDQLGATLENAARLHKAGVKVVIGMDTHNIRLATQHTGNAVANGLPHSAGIAALSINIAEIFGLDNEIGSLEPGKVADVVIWSGDPLEVTQTAVNVIIQGEEVEMTSRQTKLRDRYLKRDESVPVSYTRP</sequence>
<dbReference type="InterPro" id="IPR011059">
    <property type="entry name" value="Metal-dep_hydrolase_composite"/>
</dbReference>
<dbReference type="PANTHER" id="PTHR43135">
    <property type="entry name" value="ALPHA-D-RIBOSE 1-METHYLPHOSPHONATE 5-TRIPHOSPHATE DIPHOSPHATASE"/>
    <property type="match status" value="1"/>
</dbReference>
<gene>
    <name evidence="3" type="ORF">RM544_01060</name>
</gene>
<dbReference type="RefSeq" id="WP_311359929.1">
    <property type="nucleotide sequence ID" value="NZ_JAVRIE010000001.1"/>
</dbReference>
<keyword evidence="4" id="KW-1185">Reference proteome</keyword>
<dbReference type="InterPro" id="IPR051781">
    <property type="entry name" value="Metallo-dep_Hydrolase"/>
</dbReference>
<evidence type="ECO:0000313" key="3">
    <source>
        <dbReference type="EMBL" id="MDT0581114.1"/>
    </source>
</evidence>
<dbReference type="SUPFAM" id="SSF51556">
    <property type="entry name" value="Metallo-dependent hydrolases"/>
    <property type="match status" value="1"/>
</dbReference>
<dbReference type="InterPro" id="IPR032466">
    <property type="entry name" value="Metal_Hydrolase"/>
</dbReference>
<evidence type="ECO:0000256" key="1">
    <source>
        <dbReference type="SAM" id="SignalP"/>
    </source>
</evidence>
<dbReference type="AlphaFoldDB" id="A0AAW8QY93"/>
<dbReference type="Gene3D" id="2.30.40.10">
    <property type="entry name" value="Urease, subunit C, domain 1"/>
    <property type="match status" value="1"/>
</dbReference>
<dbReference type="PANTHER" id="PTHR43135:SF3">
    <property type="entry name" value="ALPHA-D-RIBOSE 1-METHYLPHOSPHONATE 5-TRIPHOSPHATE DIPHOSPHATASE"/>
    <property type="match status" value="1"/>
</dbReference>
<evidence type="ECO:0000259" key="2">
    <source>
        <dbReference type="Pfam" id="PF01979"/>
    </source>
</evidence>
<dbReference type="Proteomes" id="UP001249020">
    <property type="component" value="Unassembled WGS sequence"/>
</dbReference>
<proteinExistence type="predicted"/>
<keyword evidence="1" id="KW-0732">Signal</keyword>
<dbReference type="EMBL" id="JAVRIE010000001">
    <property type="protein sequence ID" value="MDT0581114.1"/>
    <property type="molecule type" value="Genomic_DNA"/>
</dbReference>
<evidence type="ECO:0000313" key="4">
    <source>
        <dbReference type="Proteomes" id="UP001249020"/>
    </source>
</evidence>
<dbReference type="Pfam" id="PF01979">
    <property type="entry name" value="Amidohydro_1"/>
    <property type="match status" value="1"/>
</dbReference>
<reference evidence="3 4" key="1">
    <citation type="submission" date="2023-09" db="EMBL/GenBank/DDBJ databases">
        <authorList>
            <person name="Rey-Velasco X."/>
        </authorList>
    </citation>
    <scope>NUCLEOTIDE SEQUENCE [LARGE SCALE GENOMIC DNA]</scope>
    <source>
        <strain evidence="3 4">W409</strain>
    </source>
</reference>
<protein>
    <submittedName>
        <fullName evidence="3">Amidohydrolase family protein</fullName>
    </submittedName>
</protein>
<feature type="chain" id="PRO_5043880462" evidence="1">
    <location>
        <begin position="26"/>
        <end position="430"/>
    </location>
</feature>